<evidence type="ECO:0000313" key="2">
    <source>
        <dbReference type="EMBL" id="GAA3977063.1"/>
    </source>
</evidence>
<reference evidence="3" key="1">
    <citation type="journal article" date="2019" name="Int. J. Syst. Evol. Microbiol.">
        <title>The Global Catalogue of Microorganisms (GCM) 10K type strain sequencing project: providing services to taxonomists for standard genome sequencing and annotation.</title>
        <authorList>
            <consortium name="The Broad Institute Genomics Platform"/>
            <consortium name="The Broad Institute Genome Sequencing Center for Infectious Disease"/>
            <person name="Wu L."/>
            <person name="Ma J."/>
        </authorList>
    </citation>
    <scope>NUCLEOTIDE SEQUENCE [LARGE SCALE GENOMIC DNA]</scope>
    <source>
        <strain evidence="3">JCM 17217</strain>
    </source>
</reference>
<dbReference type="Proteomes" id="UP001501556">
    <property type="component" value="Unassembled WGS sequence"/>
</dbReference>
<keyword evidence="3" id="KW-1185">Reference proteome</keyword>
<evidence type="ECO:0008006" key="4">
    <source>
        <dbReference type="Google" id="ProtNLM"/>
    </source>
</evidence>
<name>A0ABP7Q6G0_9BACT</name>
<accession>A0ABP7Q6G0</accession>
<evidence type="ECO:0000313" key="3">
    <source>
        <dbReference type="Proteomes" id="UP001501556"/>
    </source>
</evidence>
<gene>
    <name evidence="2" type="ORF">GCM10022407_23040</name>
</gene>
<proteinExistence type="predicted"/>
<organism evidence="2 3">
    <name type="scientific">Hymenobacter antarcticus</name>
    <dbReference type="NCBI Taxonomy" id="486270"/>
    <lineage>
        <taxon>Bacteria</taxon>
        <taxon>Pseudomonadati</taxon>
        <taxon>Bacteroidota</taxon>
        <taxon>Cytophagia</taxon>
        <taxon>Cytophagales</taxon>
        <taxon>Hymenobacteraceae</taxon>
        <taxon>Hymenobacter</taxon>
    </lineage>
</organism>
<feature type="region of interest" description="Disordered" evidence="1">
    <location>
        <begin position="1"/>
        <end position="43"/>
    </location>
</feature>
<protein>
    <recommendedName>
        <fullName evidence="4">Transposase DDE domain-containing protein</fullName>
    </recommendedName>
</protein>
<feature type="compositionally biased region" description="Basic and acidic residues" evidence="1">
    <location>
        <begin position="1"/>
        <end position="14"/>
    </location>
</feature>
<sequence>MRCEAARQAKRRTEPGALGAQHEKARLVSNKTHYSPTDPDARISVKPGKARALNYLCSLSVDTAQGVISHVQADLADSRDSCHLPRLLTGLQQRLGTHELRMRDLLADAGYANGPNYALLEA</sequence>
<comment type="caution">
    <text evidence="2">The sequence shown here is derived from an EMBL/GenBank/DDBJ whole genome shotgun (WGS) entry which is preliminary data.</text>
</comment>
<dbReference type="EMBL" id="BAABDI010000014">
    <property type="protein sequence ID" value="GAA3977063.1"/>
    <property type="molecule type" value="Genomic_DNA"/>
</dbReference>
<evidence type="ECO:0000256" key="1">
    <source>
        <dbReference type="SAM" id="MobiDB-lite"/>
    </source>
</evidence>